<reference evidence="3" key="2">
    <citation type="submission" date="2019-10" db="EMBL/GenBank/DDBJ databases">
        <authorList>
            <consortium name="NCBI Genome Project"/>
        </authorList>
    </citation>
    <scope>NUCLEOTIDE SEQUENCE</scope>
    <source>
        <strain evidence="3">NI907</strain>
    </source>
</reference>
<feature type="region of interest" description="Disordered" evidence="1">
    <location>
        <begin position="128"/>
        <end position="159"/>
    </location>
</feature>
<sequence>MKKKATDQLVYESIFPRPKPTDPYDFPSFLERNLVLEVRQEVHSFFGYISDLESKYPGLDYTHPTHRMRLSRWYWHGRLFCAFDSLGLTDAEIHGLTKWEGTKWAKERYEKDQGIIIRDTTADFIGQWVPPEERPASPSSSSSHGDQEARAEDSDDEVQASVGVELNERLVQRAAAHLAGDMSEPLDEEWEQWLKAALEAGEFPLIEAELQNRQAGNRPFDINLAHVVPQHIMAAATSGRWSDVPSALQSILRPELQRAGRNRPEARVPLSQNFARRTPSERNWLAASRSVSARRPVPEAETDQTSLADPVQPLPSSREREFTPSYGNRPVEHTRRRAADRLEAEAVAAAALLERPHEGTPGRRAEAEFFLTRIAERNRLRSSLTERRPTPETRRVTSSAMPRPTATVRVPTQPSQINHQDSRGSATPSASASATATRTSSPAHRPPGSLSSDLEALSRAREAVMNRAAEAASEQQASPNTPPSEQERRRLRLPTTEELMALEEAAAADRRSLLNIQRDLTNLTQRYHELSASNVAEPGAARRRITVRIPSIGPAPPTTEHTP</sequence>
<feature type="compositionally biased region" description="Basic and acidic residues" evidence="1">
    <location>
        <begin position="380"/>
        <end position="395"/>
    </location>
</feature>
<feature type="region of interest" description="Disordered" evidence="1">
    <location>
        <begin position="279"/>
        <end position="334"/>
    </location>
</feature>
<dbReference type="GeneID" id="41955312"/>
<reference evidence="3" key="1">
    <citation type="journal article" date="2019" name="Mol. Biol. Evol.">
        <title>Blast fungal genomes show frequent chromosomal changes, gene gains and losses, and effector gene turnover.</title>
        <authorList>
            <person name="Gomez Luciano L.B."/>
            <person name="Jason Tsai I."/>
            <person name="Chuma I."/>
            <person name="Tosa Y."/>
            <person name="Chen Y.H."/>
            <person name="Li J.Y."/>
            <person name="Li M.Y."/>
            <person name="Jade Lu M.Y."/>
            <person name="Nakayashiki H."/>
            <person name="Li W.H."/>
        </authorList>
    </citation>
    <scope>NUCLEOTIDE SEQUENCE</scope>
    <source>
        <strain evidence="3">NI907</strain>
    </source>
</reference>
<dbReference type="Proteomes" id="UP000515153">
    <property type="component" value="Unplaced"/>
</dbReference>
<evidence type="ECO:0000313" key="3">
    <source>
        <dbReference type="RefSeq" id="XP_030987248.1"/>
    </source>
</evidence>
<feature type="compositionally biased region" description="Polar residues" evidence="1">
    <location>
        <begin position="410"/>
        <end position="419"/>
    </location>
</feature>
<protein>
    <submittedName>
        <fullName evidence="3">Uncharacterized protein</fullName>
    </submittedName>
</protein>
<dbReference type="AlphaFoldDB" id="A0A6P8BIV6"/>
<name>A0A6P8BIV6_PYRGI</name>
<reference evidence="3" key="3">
    <citation type="submission" date="2025-08" db="UniProtKB">
        <authorList>
            <consortium name="RefSeq"/>
        </authorList>
    </citation>
    <scope>IDENTIFICATION</scope>
    <source>
        <strain evidence="3">NI907</strain>
    </source>
</reference>
<feature type="compositionally biased region" description="Low complexity" evidence="1">
    <location>
        <begin position="468"/>
        <end position="478"/>
    </location>
</feature>
<evidence type="ECO:0000313" key="2">
    <source>
        <dbReference type="Proteomes" id="UP000515153"/>
    </source>
</evidence>
<keyword evidence="2" id="KW-1185">Reference proteome</keyword>
<gene>
    <name evidence="3" type="ORF">PgNI_00316</name>
</gene>
<dbReference type="KEGG" id="pgri:PgNI_00316"/>
<feature type="region of interest" description="Disordered" evidence="1">
    <location>
        <begin position="465"/>
        <end position="490"/>
    </location>
</feature>
<accession>A0A6P8BIV6</accession>
<organism evidence="2 3">
    <name type="scientific">Pyricularia grisea</name>
    <name type="common">Crabgrass-specific blast fungus</name>
    <name type="synonym">Magnaporthe grisea</name>
    <dbReference type="NCBI Taxonomy" id="148305"/>
    <lineage>
        <taxon>Eukaryota</taxon>
        <taxon>Fungi</taxon>
        <taxon>Dikarya</taxon>
        <taxon>Ascomycota</taxon>
        <taxon>Pezizomycotina</taxon>
        <taxon>Sordariomycetes</taxon>
        <taxon>Sordariomycetidae</taxon>
        <taxon>Magnaporthales</taxon>
        <taxon>Pyriculariaceae</taxon>
        <taxon>Pyricularia</taxon>
    </lineage>
</organism>
<feature type="region of interest" description="Disordered" evidence="1">
    <location>
        <begin position="380"/>
        <end position="453"/>
    </location>
</feature>
<dbReference type="RefSeq" id="XP_030987248.1">
    <property type="nucleotide sequence ID" value="XM_031120398.1"/>
</dbReference>
<feature type="compositionally biased region" description="Low complexity" evidence="1">
    <location>
        <begin position="425"/>
        <end position="443"/>
    </location>
</feature>
<proteinExistence type="predicted"/>
<evidence type="ECO:0000256" key="1">
    <source>
        <dbReference type="SAM" id="MobiDB-lite"/>
    </source>
</evidence>